<organism evidence="2 3">
    <name type="scientific">Saccharothrix algeriensis</name>
    <dbReference type="NCBI Taxonomy" id="173560"/>
    <lineage>
        <taxon>Bacteria</taxon>
        <taxon>Bacillati</taxon>
        <taxon>Actinomycetota</taxon>
        <taxon>Actinomycetes</taxon>
        <taxon>Pseudonocardiales</taxon>
        <taxon>Pseudonocardiaceae</taxon>
        <taxon>Saccharothrix</taxon>
    </lineage>
</organism>
<evidence type="ECO:0000313" key="4">
    <source>
        <dbReference type="Proteomes" id="UP001195724"/>
    </source>
</evidence>
<dbReference type="Proteomes" id="UP000671828">
    <property type="component" value="Chromosome"/>
</dbReference>
<dbReference type="EMBL" id="JAFBCL010000001">
    <property type="protein sequence ID" value="MBM7810495.1"/>
    <property type="molecule type" value="Genomic_DNA"/>
</dbReference>
<sequence>MTPLVYRTDISHSADVAVLTAARETAPPLECCGCPDDDECREYCVANYGAVGGYCEGFLDLRCVCVY</sequence>
<dbReference type="InterPro" id="IPR036574">
    <property type="entry name" value="Scorpion_toxin-like_sf"/>
</dbReference>
<protein>
    <submittedName>
        <fullName evidence="2">Uncharacterized protein</fullName>
    </submittedName>
</protein>
<dbReference type="Proteomes" id="UP001195724">
    <property type="component" value="Unassembled WGS sequence"/>
</dbReference>
<proteinExistence type="predicted"/>
<dbReference type="EMBL" id="CP072788">
    <property type="protein sequence ID" value="QTR04619.1"/>
    <property type="molecule type" value="Genomic_DNA"/>
</dbReference>
<evidence type="ECO:0000313" key="1">
    <source>
        <dbReference type="EMBL" id="MBM7810495.1"/>
    </source>
</evidence>
<dbReference type="SUPFAM" id="SSF57095">
    <property type="entry name" value="Scorpion toxin-like"/>
    <property type="match status" value="1"/>
</dbReference>
<gene>
    <name evidence="2" type="ORF">J7S33_07130</name>
    <name evidence="1" type="ORF">JOE68_001360</name>
</gene>
<keyword evidence="4" id="KW-1185">Reference proteome</keyword>
<reference evidence="2" key="2">
    <citation type="submission" date="2021-04" db="EMBL/GenBank/DDBJ databases">
        <title>Saccharothrix algeriensis WGS.</title>
        <authorList>
            <person name="Stuskova K."/>
            <person name="Hakalova E."/>
            <person name="Tebbal A.B."/>
            <person name="Eichmeier A."/>
        </authorList>
    </citation>
    <scope>NUCLEOTIDE SEQUENCE</scope>
    <source>
        <strain evidence="2">NRRL B-24137</strain>
    </source>
</reference>
<dbReference type="AlphaFoldDB" id="A0A8T8I1Q0"/>
<accession>A0A8T8I1Q0</accession>
<evidence type="ECO:0000313" key="2">
    <source>
        <dbReference type="EMBL" id="QTR04619.1"/>
    </source>
</evidence>
<dbReference type="RefSeq" id="WP_204841464.1">
    <property type="nucleotide sequence ID" value="NZ_JAFBCL010000001.1"/>
</dbReference>
<evidence type="ECO:0000313" key="3">
    <source>
        <dbReference type="Proteomes" id="UP000671828"/>
    </source>
</evidence>
<name>A0A8T8I1Q0_9PSEU</name>
<reference evidence="1 4" key="1">
    <citation type="submission" date="2021-01" db="EMBL/GenBank/DDBJ databases">
        <title>Sequencing the genomes of 1000 actinobacteria strains.</title>
        <authorList>
            <person name="Klenk H.-P."/>
        </authorList>
    </citation>
    <scope>NUCLEOTIDE SEQUENCE [LARGE SCALE GENOMIC DNA]</scope>
    <source>
        <strain evidence="1 4">DSM 44581</strain>
    </source>
</reference>